<name>A0ABY6HRY0_9ARCH</name>
<feature type="transmembrane region" description="Helical" evidence="2">
    <location>
        <begin position="134"/>
        <end position="153"/>
    </location>
</feature>
<keyword evidence="2" id="KW-1133">Transmembrane helix</keyword>
<protein>
    <recommendedName>
        <fullName evidence="5">Zinc ribbon domain-containing protein</fullName>
    </recommendedName>
</protein>
<dbReference type="EMBL" id="CP104013">
    <property type="protein sequence ID" value="UYP45627.1"/>
    <property type="molecule type" value="Genomic_DNA"/>
</dbReference>
<keyword evidence="2" id="KW-0812">Transmembrane</keyword>
<accession>A0ABY6HRY0</accession>
<gene>
    <name evidence="3" type="ORF">NEF87_001912</name>
</gene>
<feature type="transmembrane region" description="Helical" evidence="2">
    <location>
        <begin position="201"/>
        <end position="219"/>
    </location>
</feature>
<evidence type="ECO:0000256" key="2">
    <source>
        <dbReference type="SAM" id="Phobius"/>
    </source>
</evidence>
<keyword evidence="4" id="KW-1185">Reference proteome</keyword>
<organism evidence="3 4">
    <name type="scientific">Candidatus Lokiarchaeum ossiferum</name>
    <dbReference type="NCBI Taxonomy" id="2951803"/>
    <lineage>
        <taxon>Archaea</taxon>
        <taxon>Promethearchaeati</taxon>
        <taxon>Promethearchaeota</taxon>
        <taxon>Promethearchaeia</taxon>
        <taxon>Promethearchaeales</taxon>
        <taxon>Promethearchaeaceae</taxon>
        <taxon>Candidatus Lokiarchaeum</taxon>
    </lineage>
</organism>
<sequence length="319" mass="35399">MSFSNQLDVVPRNIAKYAIAITRLAIARIIMLVLGIIVINELLPLMEEIPTNINDQEAVAEALGPIAGKILLYGFLSFIGLLISFVFYVRYLVKLNDVSKVTGDINLRNVFRLELSTIFLNIIVFLFVTNYVVLIILSMVLNSLAIISIIFLEKWVRILPNQAEKPFLGDATKSVFLIMKIGLIYSLVLEIMSYIFTISGIWGLILLNLGEVLFIFGFWKLGKLIKASYPLETVFSQPSMAYGQPQFSSYATTSSPSHQRYGQEQPGMNNSPTLRPSTNAVDPSRISGLGGSEDHCSFCGAPKIDKNATFCSTCGQKYV</sequence>
<feature type="region of interest" description="Disordered" evidence="1">
    <location>
        <begin position="250"/>
        <end position="280"/>
    </location>
</feature>
<feature type="transmembrane region" description="Helical" evidence="2">
    <location>
        <begin position="174"/>
        <end position="195"/>
    </location>
</feature>
<evidence type="ECO:0008006" key="5">
    <source>
        <dbReference type="Google" id="ProtNLM"/>
    </source>
</evidence>
<evidence type="ECO:0000256" key="1">
    <source>
        <dbReference type="SAM" id="MobiDB-lite"/>
    </source>
</evidence>
<reference evidence="3" key="1">
    <citation type="submission" date="2022-09" db="EMBL/GenBank/DDBJ databases">
        <title>Actin cytoskeleton and complex cell architecture in an #Asgard archaeon.</title>
        <authorList>
            <person name="Ponce Toledo R.I."/>
            <person name="Schleper C."/>
            <person name="Rodrigues Oliveira T."/>
            <person name="Wollweber F."/>
            <person name="Xu J."/>
            <person name="Rittmann S."/>
            <person name="Klingl A."/>
            <person name="Pilhofer M."/>
        </authorList>
    </citation>
    <scope>NUCLEOTIDE SEQUENCE</scope>
    <source>
        <strain evidence="3">B-35</strain>
    </source>
</reference>
<proteinExistence type="predicted"/>
<evidence type="ECO:0000313" key="3">
    <source>
        <dbReference type="EMBL" id="UYP45627.1"/>
    </source>
</evidence>
<evidence type="ECO:0000313" key="4">
    <source>
        <dbReference type="Proteomes" id="UP001208689"/>
    </source>
</evidence>
<keyword evidence="2" id="KW-0472">Membrane</keyword>
<feature type="transmembrane region" description="Helical" evidence="2">
    <location>
        <begin position="70"/>
        <end position="89"/>
    </location>
</feature>
<dbReference type="Proteomes" id="UP001208689">
    <property type="component" value="Chromosome"/>
</dbReference>
<feature type="transmembrane region" description="Helical" evidence="2">
    <location>
        <begin position="110"/>
        <end position="128"/>
    </location>
</feature>
<feature type="transmembrane region" description="Helical" evidence="2">
    <location>
        <begin position="20"/>
        <end position="39"/>
    </location>
</feature>